<evidence type="ECO:0000256" key="3">
    <source>
        <dbReference type="PIRSR" id="PIRSR039026-2"/>
    </source>
</evidence>
<dbReference type="InterPro" id="IPR038404">
    <property type="entry name" value="TRAP_DctP_sf"/>
</dbReference>
<dbReference type="EnsemblBacteria" id="ABC22646">
    <property type="protein sequence ID" value="ABC22646"/>
    <property type="gene ID" value="Rru_A1846"/>
</dbReference>
<dbReference type="HOGENOM" id="CLU_036176_0_1_5"/>
<dbReference type="PROSITE" id="PS51318">
    <property type="entry name" value="TAT"/>
    <property type="match status" value="1"/>
</dbReference>
<dbReference type="GO" id="GO:0046872">
    <property type="term" value="F:metal ion binding"/>
    <property type="evidence" value="ECO:0007669"/>
    <property type="project" value="UniProtKB-KW"/>
</dbReference>
<gene>
    <name evidence="4" type="ordered locus">Rru_A1846</name>
</gene>
<evidence type="ECO:0000313" key="4">
    <source>
        <dbReference type="EMBL" id="ABC22646.1"/>
    </source>
</evidence>
<dbReference type="GO" id="GO:0031317">
    <property type="term" value="C:tripartite ATP-independent periplasmic transporter complex"/>
    <property type="evidence" value="ECO:0007669"/>
    <property type="project" value="InterPro"/>
</dbReference>
<dbReference type="PATRIC" id="fig|269796.9.peg.1925"/>
<dbReference type="PANTHER" id="PTHR33376">
    <property type="match status" value="1"/>
</dbReference>
<keyword evidence="3" id="KW-0479">Metal-binding</keyword>
<dbReference type="KEGG" id="rru:Rru_A1846"/>
<dbReference type="eggNOG" id="COG4663">
    <property type="taxonomic scope" value="Bacteria"/>
</dbReference>
<dbReference type="Proteomes" id="UP000001929">
    <property type="component" value="Chromosome"/>
</dbReference>
<dbReference type="PANTHER" id="PTHR33376:SF5">
    <property type="entry name" value="EXTRACYTOPLASMIC SOLUTE RECEPTOR PROTEIN"/>
    <property type="match status" value="1"/>
</dbReference>
<feature type="binding site" evidence="2">
    <location>
        <position position="178"/>
    </location>
    <ligand>
        <name>substrate</name>
    </ligand>
</feature>
<dbReference type="AlphaFoldDB" id="Q2RT99"/>
<feature type="binding site" evidence="3">
    <location>
        <position position="241"/>
    </location>
    <ligand>
        <name>substrate</name>
    </ligand>
</feature>
<organism evidence="4 5">
    <name type="scientific">Rhodospirillum rubrum (strain ATCC 11170 / ATH 1.1.1 / DSM 467 / LMG 4362 / NCIMB 8255 / S1)</name>
    <dbReference type="NCBI Taxonomy" id="269796"/>
    <lineage>
        <taxon>Bacteria</taxon>
        <taxon>Pseudomonadati</taxon>
        <taxon>Pseudomonadota</taxon>
        <taxon>Alphaproteobacteria</taxon>
        <taxon>Rhodospirillales</taxon>
        <taxon>Rhodospirillaceae</taxon>
        <taxon>Rhodospirillum</taxon>
    </lineage>
</organism>
<dbReference type="PIRSF" id="PIRSF039026">
    <property type="entry name" value="SiaP"/>
    <property type="match status" value="1"/>
</dbReference>
<feature type="binding site" evidence="3">
    <location>
        <position position="215"/>
    </location>
    <ligand>
        <name>substrate</name>
    </ligand>
</feature>
<dbReference type="GO" id="GO:0055085">
    <property type="term" value="P:transmembrane transport"/>
    <property type="evidence" value="ECO:0007669"/>
    <property type="project" value="InterPro"/>
</dbReference>
<evidence type="ECO:0000256" key="2">
    <source>
        <dbReference type="PIRSR" id="PIRSR039026-1"/>
    </source>
</evidence>
<dbReference type="Pfam" id="PF03480">
    <property type="entry name" value="DctP"/>
    <property type="match status" value="1"/>
</dbReference>
<accession>Q2RT99</accession>
<proteinExistence type="predicted"/>
<dbReference type="CDD" id="cd13604">
    <property type="entry name" value="PBP2_TRAP_ketoacid_lactate_like"/>
    <property type="match status" value="1"/>
</dbReference>
<dbReference type="InterPro" id="IPR006311">
    <property type="entry name" value="TAT_signal"/>
</dbReference>
<feature type="binding site" evidence="2">
    <location>
        <position position="157"/>
    </location>
    <ligand>
        <name>substrate</name>
    </ligand>
</feature>
<protein>
    <submittedName>
        <fullName evidence="4">Twin-arginine translocation pathway signal</fullName>
    </submittedName>
</protein>
<dbReference type="STRING" id="269796.Rru_A1846"/>
<dbReference type="InterPro" id="IPR018389">
    <property type="entry name" value="DctP_fam"/>
</dbReference>
<evidence type="ECO:0000256" key="1">
    <source>
        <dbReference type="ARBA" id="ARBA00022729"/>
    </source>
</evidence>
<feature type="binding site" evidence="3">
    <location>
        <position position="216"/>
    </location>
    <ligand>
        <name>Na(+)</name>
        <dbReference type="ChEBI" id="CHEBI:29101"/>
    </ligand>
</feature>
<keyword evidence="1" id="KW-0732">Signal</keyword>
<sequence>MDRREFLSASAAAATGGLSLDGLSRPALANGAKTLTMVTTWPKDYVGLGESASRLAARVRTMSGGRLSITVYAAGELVPAFEAFEAVANGTADLYHGAETYWESRSSAFNFFCAVPFGLTAIETSAWIHHGGAQALWDALSAPYGIKPMLASATGVQMGGWFNKEIKRVEDFKGLRMRIPGLGARILKEVGAVPVALPGSQIHDALRDGAIDAAEWIGPWSDLALDLQKVARYYYYPGFHEPGTSLAVGINLGVWRGLSDQERAIIEAACGAEHAFSLAEYNARNGDALHTLVTNHGVQLRAFPTQVLLELGKTAGRVVRAAAADSPETRRIYDHYTAFRRKALTWAQLSDQAFWNARSLPFEY</sequence>
<dbReference type="PhylomeDB" id="Q2RT99"/>
<evidence type="ECO:0000313" key="5">
    <source>
        <dbReference type="Proteomes" id="UP000001929"/>
    </source>
</evidence>
<dbReference type="Gene3D" id="3.40.190.10">
    <property type="entry name" value="Periplasmic binding protein-like II"/>
    <property type="match status" value="1"/>
</dbReference>
<dbReference type="Gene3D" id="3.40.190.170">
    <property type="entry name" value="Bacterial extracellular solute-binding protein, family 7"/>
    <property type="match status" value="1"/>
</dbReference>
<dbReference type="DNASU" id="3835270"/>
<dbReference type="InterPro" id="IPR026289">
    <property type="entry name" value="SBP_TakP-like"/>
</dbReference>
<keyword evidence="5" id="KW-1185">Reference proteome</keyword>
<dbReference type="RefSeq" id="WP_011389599.1">
    <property type="nucleotide sequence ID" value="NC_007643.1"/>
</dbReference>
<name>Q2RT99_RHORT</name>
<reference evidence="4 5" key="1">
    <citation type="journal article" date="2011" name="Stand. Genomic Sci.">
        <title>Complete genome sequence of Rhodospirillum rubrum type strain (S1).</title>
        <authorList>
            <person name="Munk A.C."/>
            <person name="Copeland A."/>
            <person name="Lucas S."/>
            <person name="Lapidus A."/>
            <person name="Del Rio T.G."/>
            <person name="Barry K."/>
            <person name="Detter J.C."/>
            <person name="Hammon N."/>
            <person name="Israni S."/>
            <person name="Pitluck S."/>
            <person name="Brettin T."/>
            <person name="Bruce D."/>
            <person name="Han C."/>
            <person name="Tapia R."/>
            <person name="Gilna P."/>
            <person name="Schmutz J."/>
            <person name="Larimer F."/>
            <person name="Land M."/>
            <person name="Kyrpides N.C."/>
            <person name="Mavromatis K."/>
            <person name="Richardson P."/>
            <person name="Rohde M."/>
            <person name="Goker M."/>
            <person name="Klenk H.P."/>
            <person name="Zhang Y."/>
            <person name="Roberts G.P."/>
            <person name="Reslewic S."/>
            <person name="Schwartz D.C."/>
        </authorList>
    </citation>
    <scope>NUCLEOTIDE SEQUENCE [LARGE SCALE GENOMIC DNA]</scope>
    <source>
        <strain evidence="5">ATCC 11170 / ATH 1.1.1 / DSM 467 / LMG 4362 / NCIMB 8255 / S1</strain>
    </source>
</reference>
<dbReference type="EMBL" id="CP000230">
    <property type="protein sequence ID" value="ABC22646.1"/>
    <property type="molecule type" value="Genomic_DNA"/>
</dbReference>